<keyword evidence="5" id="KW-1185">Reference proteome</keyword>
<name>I1J3Q8_BRADI</name>
<dbReference type="eggNOG" id="ENOG502RRNC">
    <property type="taxonomic scope" value="Eukaryota"/>
</dbReference>
<dbReference type="Pfam" id="PF20241">
    <property type="entry name" value="DUF6598"/>
    <property type="match status" value="1"/>
</dbReference>
<evidence type="ECO:0000259" key="2">
    <source>
        <dbReference type="Pfam" id="PF20241"/>
    </source>
</evidence>
<dbReference type="Proteomes" id="UP000008810">
    <property type="component" value="Chromosome 5"/>
</dbReference>
<feature type="domain" description="DUF6598" evidence="2">
    <location>
        <begin position="220"/>
        <end position="489"/>
    </location>
</feature>
<dbReference type="GeneID" id="100833536"/>
<evidence type="ECO:0000313" key="4">
    <source>
        <dbReference type="EnsemblPlants" id="PNT62214"/>
    </source>
</evidence>
<dbReference type="PANTHER" id="PTHR33065">
    <property type="entry name" value="OS07G0486400 PROTEIN"/>
    <property type="match status" value="1"/>
</dbReference>
<dbReference type="Gramene" id="PNT62214">
    <property type="protein sequence ID" value="PNT62214"/>
    <property type="gene ID" value="BRADI_5g27251v3"/>
</dbReference>
<dbReference type="EnsemblPlants" id="PNT62214">
    <property type="protein sequence ID" value="PNT62214"/>
    <property type="gene ID" value="BRADI_5g27251v3"/>
</dbReference>
<evidence type="ECO:0000313" key="3">
    <source>
        <dbReference type="EMBL" id="PNT62214.1"/>
    </source>
</evidence>
<sequence>MATSRTLQQQQQIEELCVQMEKTVSLLRNKTKTPPLAIAAAALTEIVEQVDDDQALPPAPGISEHMISRLRSHMSDLESALLLLPNNKLAGPDHASDSQSEDDDDEEYQGQISWEELLAAQRRRISQEYEEQLIRDTLPLIPYQQEYNYLEREEELESTRSAKEQIAMEEKIFAGYRQGTEQLLSLHASFDDTTRLSPMHCTHCTPGVHILYPRATTGTSLQIFTFKIDEIKCDLEWPLRVYGVVNARDNVDRNRNILFSRTRDHCQELTQDDPYLRLTGPSRGILAEGPLEFEVQLRVKGITESRDRALITQRYHYAGTLLRTLTFDNCLCTAQLSLEQVRNSVQATILGVRIVEGSGPYTFKYGGPVACSLPTHEVVILDSQGAVLDVTDPPSTQVVLLDSRHSDGGELPMGVDGYLDLSRRVVSVELHRNHVYYPEKSEGSLKVVVQAYSESSDIAAQGHVKFRPKLCNISQAVCDVGDSKVEITVAWSVLWSF</sequence>
<dbReference type="HOGENOM" id="CLU_030845_6_0_1"/>
<dbReference type="InterPro" id="IPR046533">
    <property type="entry name" value="DUF6598"/>
</dbReference>
<protein>
    <recommendedName>
        <fullName evidence="2">DUF6598 domain-containing protein</fullName>
    </recommendedName>
</protein>
<gene>
    <name evidence="4" type="primary">LOC100833536</name>
    <name evidence="3" type="ORF">BRADI_5g27251v3</name>
</gene>
<dbReference type="EMBL" id="CM000884">
    <property type="protein sequence ID" value="PNT62214.1"/>
    <property type="molecule type" value="Genomic_DNA"/>
</dbReference>
<reference evidence="4" key="3">
    <citation type="submission" date="2018-08" db="UniProtKB">
        <authorList>
            <consortium name="EnsemblPlants"/>
        </authorList>
    </citation>
    <scope>IDENTIFICATION</scope>
    <source>
        <strain evidence="4">cv. Bd21</strain>
    </source>
</reference>
<dbReference type="RefSeq" id="XP_010227347.1">
    <property type="nucleotide sequence ID" value="XM_010229045.2"/>
</dbReference>
<evidence type="ECO:0000256" key="1">
    <source>
        <dbReference type="SAM" id="MobiDB-lite"/>
    </source>
</evidence>
<dbReference type="PANTHER" id="PTHR33065:SF158">
    <property type="entry name" value="DUF6598 DOMAIN-CONTAINING PROTEIN"/>
    <property type="match status" value="1"/>
</dbReference>
<dbReference type="OrthoDB" id="693963at2759"/>
<feature type="region of interest" description="Disordered" evidence="1">
    <location>
        <begin position="88"/>
        <end position="108"/>
    </location>
</feature>
<reference evidence="3 4" key="1">
    <citation type="journal article" date="2010" name="Nature">
        <title>Genome sequencing and analysis of the model grass Brachypodium distachyon.</title>
        <authorList>
            <consortium name="International Brachypodium Initiative"/>
        </authorList>
    </citation>
    <scope>NUCLEOTIDE SEQUENCE [LARGE SCALE GENOMIC DNA]</scope>
    <source>
        <strain evidence="3 4">Bd21</strain>
    </source>
</reference>
<dbReference type="KEGG" id="bdi:100833536"/>
<proteinExistence type="predicted"/>
<organism evidence="4">
    <name type="scientific">Brachypodium distachyon</name>
    <name type="common">Purple false brome</name>
    <name type="synonym">Trachynia distachya</name>
    <dbReference type="NCBI Taxonomy" id="15368"/>
    <lineage>
        <taxon>Eukaryota</taxon>
        <taxon>Viridiplantae</taxon>
        <taxon>Streptophyta</taxon>
        <taxon>Embryophyta</taxon>
        <taxon>Tracheophyta</taxon>
        <taxon>Spermatophyta</taxon>
        <taxon>Magnoliopsida</taxon>
        <taxon>Liliopsida</taxon>
        <taxon>Poales</taxon>
        <taxon>Poaceae</taxon>
        <taxon>BOP clade</taxon>
        <taxon>Pooideae</taxon>
        <taxon>Stipodae</taxon>
        <taxon>Brachypodieae</taxon>
        <taxon>Brachypodium</taxon>
    </lineage>
</organism>
<evidence type="ECO:0000313" key="5">
    <source>
        <dbReference type="Proteomes" id="UP000008810"/>
    </source>
</evidence>
<dbReference type="AlphaFoldDB" id="I1J3Q8"/>
<accession>I1J3Q8</accession>
<reference evidence="3" key="2">
    <citation type="submission" date="2017-06" db="EMBL/GenBank/DDBJ databases">
        <title>WGS assembly of Brachypodium distachyon.</title>
        <authorList>
            <consortium name="The International Brachypodium Initiative"/>
            <person name="Lucas S."/>
            <person name="Harmon-Smith M."/>
            <person name="Lail K."/>
            <person name="Tice H."/>
            <person name="Grimwood J."/>
            <person name="Bruce D."/>
            <person name="Barry K."/>
            <person name="Shu S."/>
            <person name="Lindquist E."/>
            <person name="Wang M."/>
            <person name="Pitluck S."/>
            <person name="Vogel J.P."/>
            <person name="Garvin D.F."/>
            <person name="Mockler T.C."/>
            <person name="Schmutz J."/>
            <person name="Rokhsar D."/>
            <person name="Bevan M.W."/>
        </authorList>
    </citation>
    <scope>NUCLEOTIDE SEQUENCE</scope>
    <source>
        <strain evidence="3">Bd21</strain>
    </source>
</reference>
<dbReference type="OMA" id="CHYRIEL"/>
<feature type="compositionally biased region" description="Acidic residues" evidence="1">
    <location>
        <begin position="99"/>
        <end position="108"/>
    </location>
</feature>